<gene>
    <name evidence="3" type="ORF">H8702_12630</name>
</gene>
<feature type="transmembrane region" description="Helical" evidence="1">
    <location>
        <begin position="221"/>
        <end position="249"/>
    </location>
</feature>
<evidence type="ECO:0000259" key="2">
    <source>
        <dbReference type="Pfam" id="PF00535"/>
    </source>
</evidence>
<dbReference type="Pfam" id="PF00535">
    <property type="entry name" value="Glycos_transf_2"/>
    <property type="match status" value="1"/>
</dbReference>
<dbReference type="PANTHER" id="PTHR48090:SF8">
    <property type="entry name" value="GLYCOSYLTRANSFERASE CSBB-RELATED"/>
    <property type="match status" value="1"/>
</dbReference>
<dbReference type="GO" id="GO:0005886">
    <property type="term" value="C:plasma membrane"/>
    <property type="evidence" value="ECO:0007669"/>
    <property type="project" value="TreeGrafter"/>
</dbReference>
<accession>A0A8J6TS37</accession>
<evidence type="ECO:0000256" key="1">
    <source>
        <dbReference type="SAM" id="Phobius"/>
    </source>
</evidence>
<dbReference type="EMBL" id="JACRTL010000009">
    <property type="protein sequence ID" value="MBC8611936.1"/>
    <property type="molecule type" value="Genomic_DNA"/>
</dbReference>
<keyword evidence="1" id="KW-0472">Membrane</keyword>
<comment type="caution">
    <text evidence="3">The sequence shown here is derived from an EMBL/GenBank/DDBJ whole genome shotgun (WGS) entry which is preliminary data.</text>
</comment>
<dbReference type="InterPro" id="IPR050256">
    <property type="entry name" value="Glycosyltransferase_2"/>
</dbReference>
<dbReference type="SUPFAM" id="SSF53448">
    <property type="entry name" value="Nucleotide-diphospho-sugar transferases"/>
    <property type="match status" value="1"/>
</dbReference>
<keyword evidence="1" id="KW-1133">Transmembrane helix</keyword>
<keyword evidence="1" id="KW-0812">Transmembrane</keyword>
<evidence type="ECO:0000313" key="4">
    <source>
        <dbReference type="Proteomes" id="UP000632659"/>
    </source>
</evidence>
<dbReference type="Gene3D" id="3.90.550.10">
    <property type="entry name" value="Spore Coat Polysaccharide Biosynthesis Protein SpsA, Chain A"/>
    <property type="match status" value="1"/>
</dbReference>
<feature type="domain" description="Glycosyltransferase 2-like" evidence="2">
    <location>
        <begin position="5"/>
        <end position="168"/>
    </location>
</feature>
<dbReference type="RefSeq" id="WP_093987880.1">
    <property type="nucleotide sequence ID" value="NZ_FYDD01000002.1"/>
</dbReference>
<dbReference type="AlphaFoldDB" id="A0A8J6TS37"/>
<proteinExistence type="predicted"/>
<name>A0A8J6TS37_9FIRM</name>
<reference evidence="3" key="1">
    <citation type="submission" date="2020-08" db="EMBL/GenBank/DDBJ databases">
        <title>Genome public.</title>
        <authorList>
            <person name="Liu C."/>
            <person name="Sun Q."/>
        </authorList>
    </citation>
    <scope>NUCLEOTIDE SEQUENCE</scope>
    <source>
        <strain evidence="3">NSJ-15</strain>
    </source>
</reference>
<dbReference type="InterPro" id="IPR001173">
    <property type="entry name" value="Glyco_trans_2-like"/>
</dbReference>
<organism evidence="3 4">
    <name type="scientific">Massiliimalia timonensis</name>
    <dbReference type="NCBI Taxonomy" id="1987501"/>
    <lineage>
        <taxon>Bacteria</taxon>
        <taxon>Bacillati</taxon>
        <taxon>Bacillota</taxon>
        <taxon>Clostridia</taxon>
        <taxon>Eubacteriales</taxon>
        <taxon>Oscillospiraceae</taxon>
        <taxon>Massiliimalia</taxon>
    </lineage>
</organism>
<protein>
    <submittedName>
        <fullName evidence="3">Glycosyltransferase family 2 protein</fullName>
    </submittedName>
</protein>
<keyword evidence="4" id="KW-1185">Reference proteome</keyword>
<dbReference type="InterPro" id="IPR029044">
    <property type="entry name" value="Nucleotide-diphossugar_trans"/>
</dbReference>
<feature type="transmembrane region" description="Helical" evidence="1">
    <location>
        <begin position="269"/>
        <end position="289"/>
    </location>
</feature>
<dbReference type="Proteomes" id="UP000632659">
    <property type="component" value="Unassembled WGS sequence"/>
</dbReference>
<dbReference type="PANTHER" id="PTHR48090">
    <property type="entry name" value="UNDECAPRENYL-PHOSPHATE 4-DEOXY-4-FORMAMIDO-L-ARABINOSE TRANSFERASE-RELATED"/>
    <property type="match status" value="1"/>
</dbReference>
<evidence type="ECO:0000313" key="3">
    <source>
        <dbReference type="EMBL" id="MBC8611936.1"/>
    </source>
</evidence>
<dbReference type="CDD" id="cd04187">
    <property type="entry name" value="DPM1_like_bac"/>
    <property type="match status" value="1"/>
</dbReference>
<sequence>MDKISIVVPCYNEEESLPLFYREVSKVMEGIPDTETEFIFVDDGSNDHTMEVLKSLSYKDPRCNYFSFSRNFGKEAAMYAGLKHAKGDYCVIMDADLQHPPALLPAMYEAVSQEGYDCCAGFREDREGEGKLRNFLSRSFYKVIQKMCRLEMSDGAGDFRMMNRLMVDSILKMKEYNRYMKGIFSFVGFETKWLPFRNVERAAGQTKWTLKSLFRYAIDGIFSFSTAPITLASIVGVLLVLAALVISIYGLVQIGLDAPVSGWLWMTDLILFLGGIQMSFIGIIGQYIAKDYMENKNRPIYIIKESNRFRRN</sequence>
<dbReference type="OrthoDB" id="9807778at2"/>